<dbReference type="RefSeq" id="WP_114306456.1">
    <property type="nucleotide sequence ID" value="NZ_BAAAJV010000007.1"/>
</dbReference>
<evidence type="ECO:0000313" key="2">
    <source>
        <dbReference type="Proteomes" id="UP000698222"/>
    </source>
</evidence>
<accession>A0ABS4YQT8</accession>
<dbReference type="Proteomes" id="UP000698222">
    <property type="component" value="Unassembled WGS sequence"/>
</dbReference>
<protein>
    <submittedName>
        <fullName evidence="1">Uncharacterized protein</fullName>
    </submittedName>
</protein>
<sequence length="86" mass="9490">MTHEELHDELYDLAEISAQIAGLSRQMRDRIERLQRDELWTQDPGFTSLDQALGHALFLAASEAPPLLKAITAVTGTTPKPSPYGS</sequence>
<gene>
    <name evidence="1" type="ORF">JOF44_004126</name>
</gene>
<proteinExistence type="predicted"/>
<organism evidence="1 2">
    <name type="scientific">Brachybacterium fresconis</name>
    <dbReference type="NCBI Taxonomy" id="173363"/>
    <lineage>
        <taxon>Bacteria</taxon>
        <taxon>Bacillati</taxon>
        <taxon>Actinomycetota</taxon>
        <taxon>Actinomycetes</taxon>
        <taxon>Micrococcales</taxon>
        <taxon>Dermabacteraceae</taxon>
        <taxon>Brachybacterium</taxon>
    </lineage>
</organism>
<reference evidence="1 2" key="1">
    <citation type="submission" date="2021-03" db="EMBL/GenBank/DDBJ databases">
        <title>Sequencing the genomes of 1000 actinobacteria strains.</title>
        <authorList>
            <person name="Klenk H.-P."/>
        </authorList>
    </citation>
    <scope>NUCLEOTIDE SEQUENCE [LARGE SCALE GENOMIC DNA]</scope>
    <source>
        <strain evidence="1 2">DSM 14564</strain>
    </source>
</reference>
<name>A0ABS4YQT8_9MICO</name>
<evidence type="ECO:0000313" key="1">
    <source>
        <dbReference type="EMBL" id="MBP2411159.1"/>
    </source>
</evidence>
<keyword evidence="2" id="KW-1185">Reference proteome</keyword>
<dbReference type="EMBL" id="JAGIOC010000002">
    <property type="protein sequence ID" value="MBP2411159.1"/>
    <property type="molecule type" value="Genomic_DNA"/>
</dbReference>
<comment type="caution">
    <text evidence="1">The sequence shown here is derived from an EMBL/GenBank/DDBJ whole genome shotgun (WGS) entry which is preliminary data.</text>
</comment>